<protein>
    <submittedName>
        <fullName evidence="1">Uncharacterized protein</fullName>
    </submittedName>
</protein>
<dbReference type="Proteomes" id="UP000229081">
    <property type="component" value="Chromosome"/>
</dbReference>
<evidence type="ECO:0000313" key="1">
    <source>
        <dbReference type="EMBL" id="ATY31659.1"/>
    </source>
</evidence>
<dbReference type="EMBL" id="CP024923">
    <property type="protein sequence ID" value="ATY31659.1"/>
    <property type="molecule type" value="Genomic_DNA"/>
</dbReference>
<dbReference type="RefSeq" id="WP_100281468.1">
    <property type="nucleotide sequence ID" value="NZ_CP024923.1"/>
</dbReference>
<keyword evidence="2" id="KW-1185">Reference proteome</keyword>
<name>A0A2K8MIT5_9SPHN</name>
<dbReference type="AlphaFoldDB" id="A0A2K8MIT5"/>
<proteinExistence type="predicted"/>
<accession>A0A2K8MIT5</accession>
<organism evidence="1 2">
    <name type="scientific">Sphingomonas psychrotolerans</name>
    <dbReference type="NCBI Taxonomy" id="1327635"/>
    <lineage>
        <taxon>Bacteria</taxon>
        <taxon>Pseudomonadati</taxon>
        <taxon>Pseudomonadota</taxon>
        <taxon>Alphaproteobacteria</taxon>
        <taxon>Sphingomonadales</taxon>
        <taxon>Sphingomonadaceae</taxon>
        <taxon>Sphingomonas</taxon>
    </lineage>
</organism>
<dbReference type="KEGG" id="sphc:CVN68_06475"/>
<sequence length="149" mass="15516">MLTPCDGDSAAFSFSDLAACTLGANKLTICNSRVNATFYSNFIKGGSIELQKTGQSSSPLKGVLSSVQTWPATTIAAGANDYLSLTSTGMNDSAVLSAMLVTLNAALVGLRWEVVPVNSDSAHLYAFNTTGSSINIPNGTQVRVVSLQF</sequence>
<gene>
    <name evidence="1" type="ORF">CVN68_06475</name>
</gene>
<evidence type="ECO:0000313" key="2">
    <source>
        <dbReference type="Proteomes" id="UP000229081"/>
    </source>
</evidence>
<reference evidence="1 2" key="1">
    <citation type="submission" date="2017-11" db="EMBL/GenBank/DDBJ databases">
        <title>Complete genome sequence of Sphingomonas sp. Strain Cra20, a psychrotolerant potential plant growth promoting rhizobacteria.</title>
        <authorList>
            <person name="Luo Y."/>
        </authorList>
    </citation>
    <scope>NUCLEOTIDE SEQUENCE [LARGE SCALE GENOMIC DNA]</scope>
    <source>
        <strain evidence="1 2">Cra20</strain>
    </source>
</reference>